<dbReference type="Proteomes" id="UP000061660">
    <property type="component" value="Chromosome"/>
</dbReference>
<reference evidence="1 2" key="2">
    <citation type="journal article" date="2016" name="Genome Announc.">
        <title>Complete Genome Sequences of Two Interactive Moderate Thermophiles, Paenibacillus napthalenovorans 32O-Y and Paenibacillus sp. 32O-W.</title>
        <authorList>
            <person name="Butler R.R.III."/>
            <person name="Wang J."/>
            <person name="Stark B.C."/>
            <person name="Pombert J.F."/>
        </authorList>
    </citation>
    <scope>NUCLEOTIDE SEQUENCE [LARGE SCALE GENOMIC DNA]</scope>
    <source>
        <strain evidence="1 2">32O-Y</strain>
    </source>
</reference>
<dbReference type="KEGG" id="pnp:IJ22_03210"/>
<evidence type="ECO:0000313" key="1">
    <source>
        <dbReference type="EMBL" id="ALS20710.1"/>
    </source>
</evidence>
<sequence length="176" mass="19842">MNKTARKKKTFNVYGIGRWFKYQYLLLTRAKGGPVMVALGFSIGLAVEMFTLPTAGLAFFLIFPLVYSLRASMGAALIGFVFGKVIYLPMSFINKQVGALVLPHGVTMHLQSILPEWLNTFLRLNMKLLVGGIINGAVLGLLVFYPVKWMLEWVDGKRKEKRRRRKEQLLSSEAEG</sequence>
<organism evidence="1 2">
    <name type="scientific">Paenibacillus naphthalenovorans</name>
    <dbReference type="NCBI Taxonomy" id="162209"/>
    <lineage>
        <taxon>Bacteria</taxon>
        <taxon>Bacillati</taxon>
        <taxon>Bacillota</taxon>
        <taxon>Bacilli</taxon>
        <taxon>Bacillales</taxon>
        <taxon>Paenibacillaceae</taxon>
        <taxon>Paenibacillus</taxon>
    </lineage>
</organism>
<dbReference type="PATRIC" id="fig|162209.4.peg.338"/>
<dbReference type="InterPro" id="IPR018639">
    <property type="entry name" value="DUF2062"/>
</dbReference>
<name>A0A0U2VIU9_9BACL</name>
<dbReference type="Pfam" id="PF09835">
    <property type="entry name" value="DUF2062"/>
    <property type="match status" value="1"/>
</dbReference>
<dbReference type="RefSeq" id="WP_062406756.1">
    <property type="nucleotide sequence ID" value="NZ_CP013652.1"/>
</dbReference>
<accession>A0A0U2VIU9</accession>
<reference evidence="2" key="1">
    <citation type="submission" date="2015-12" db="EMBL/GenBank/DDBJ databases">
        <title>Complete genome sequences of two moderately thermophilic Paenibacillus species.</title>
        <authorList>
            <person name="Butler R.III."/>
            <person name="Wang J."/>
            <person name="Stark B.C."/>
            <person name="Pombert J.-F."/>
        </authorList>
    </citation>
    <scope>NUCLEOTIDE SEQUENCE [LARGE SCALE GENOMIC DNA]</scope>
    <source>
        <strain evidence="2">32O-Y</strain>
    </source>
</reference>
<dbReference type="AlphaFoldDB" id="A0A0U2VIU9"/>
<dbReference type="OrthoDB" id="2926024at2"/>
<protein>
    <submittedName>
        <fullName evidence="1">Uncharacterized protein</fullName>
    </submittedName>
</protein>
<keyword evidence="2" id="KW-1185">Reference proteome</keyword>
<dbReference type="EMBL" id="CP013652">
    <property type="protein sequence ID" value="ALS20710.1"/>
    <property type="molecule type" value="Genomic_DNA"/>
</dbReference>
<proteinExistence type="predicted"/>
<dbReference type="STRING" id="162209.IJ22_03210"/>
<gene>
    <name evidence="1" type="ORF">IJ22_03210</name>
</gene>
<evidence type="ECO:0000313" key="2">
    <source>
        <dbReference type="Proteomes" id="UP000061660"/>
    </source>
</evidence>